<accession>A0ABS5L254</accession>
<proteinExistence type="inferred from homology"/>
<sequence>MADAAEVWAMRRAIHLAEPTVGSTGPNSPAGCVVLSAAGELVGEGCHRGPNTPHAVAAALAEAGYRARGGTAVVTLEPCSGNRSTRPCAEALVDYGIKRLSYAVSDPFSTDPDRLDLLHSHGIGVERGLLAQDVVESNVMWLSAARSSRPFVTWKFASTIDGRTASVNGSARWITGIEARHDARLHRARHDAVLVGTGTLHCDDPHLGLRHAVGSQPLRVVLDPRGRIRPEARVLDDSAPTLVITADGAAKPALP</sequence>
<dbReference type="PROSITE" id="PS51747">
    <property type="entry name" value="CYT_DCMP_DEAMINASES_2"/>
    <property type="match status" value="1"/>
</dbReference>
<name>A0ABS5L254_9ACTN</name>
<evidence type="ECO:0000256" key="9">
    <source>
        <dbReference type="ARBA" id="ARBA00022857"/>
    </source>
</evidence>
<comment type="pathway">
    <text evidence="2">Cofactor biosynthesis; riboflavin biosynthesis; 5-amino-6-(D-ribitylamino)uracil from GTP: step 2/4.</text>
</comment>
<dbReference type="InterPro" id="IPR002125">
    <property type="entry name" value="CMP_dCMP_dom"/>
</dbReference>
<comment type="similarity">
    <text evidence="4">In the N-terminal section; belongs to the cytidine and deoxycytidylate deaminase family.</text>
</comment>
<dbReference type="InterPro" id="IPR050765">
    <property type="entry name" value="Riboflavin_Biosynth_HTPR"/>
</dbReference>
<comment type="function">
    <text evidence="1">Converts 2,5-diamino-6-(ribosylamino)-4(3h)-pyrimidinone 5'-phosphate into 5-amino-6-(ribosylamino)-2,4(1h,3h)-pyrimidinedione 5'-phosphate.</text>
</comment>
<evidence type="ECO:0000256" key="3">
    <source>
        <dbReference type="ARBA" id="ARBA00004910"/>
    </source>
</evidence>
<dbReference type="RefSeq" id="WP_212017944.1">
    <property type="nucleotide sequence ID" value="NZ_JAAFYZ010000187.1"/>
</dbReference>
<evidence type="ECO:0000256" key="2">
    <source>
        <dbReference type="ARBA" id="ARBA00004882"/>
    </source>
</evidence>
<feature type="domain" description="CMP/dCMP-type deaminase" evidence="14">
    <location>
        <begin position="4"/>
        <end position="121"/>
    </location>
</feature>
<reference evidence="15 16" key="1">
    <citation type="submission" date="2020-02" db="EMBL/GenBank/DDBJ databases">
        <title>Acidophilic actinobacteria isolated from forest soil.</title>
        <authorList>
            <person name="Golinska P."/>
        </authorList>
    </citation>
    <scope>NUCLEOTIDE SEQUENCE [LARGE SCALE GENOMIC DNA]</scope>
    <source>
        <strain evidence="15 16">NL8</strain>
    </source>
</reference>
<evidence type="ECO:0000259" key="14">
    <source>
        <dbReference type="PROSITE" id="PS51747"/>
    </source>
</evidence>
<dbReference type="Proteomes" id="UP000730482">
    <property type="component" value="Unassembled WGS sequence"/>
</dbReference>
<dbReference type="PANTHER" id="PTHR38011">
    <property type="entry name" value="DIHYDROFOLATE REDUCTASE FAMILY PROTEIN (AFU_ORTHOLOGUE AFUA_8G06820)"/>
    <property type="match status" value="1"/>
</dbReference>
<dbReference type="InterPro" id="IPR004794">
    <property type="entry name" value="Eubact_RibD"/>
</dbReference>
<dbReference type="EMBL" id="JAAFYZ010000187">
    <property type="protein sequence ID" value="MBS2552403.1"/>
    <property type="molecule type" value="Genomic_DNA"/>
</dbReference>
<comment type="catalytic activity">
    <reaction evidence="12">
        <text>5-amino-6-(5-phospho-D-ribitylamino)uracil + NADP(+) = 5-amino-6-(5-phospho-D-ribosylamino)uracil + NADPH + H(+)</text>
        <dbReference type="Rhea" id="RHEA:17845"/>
        <dbReference type="ChEBI" id="CHEBI:15378"/>
        <dbReference type="ChEBI" id="CHEBI:57783"/>
        <dbReference type="ChEBI" id="CHEBI:58349"/>
        <dbReference type="ChEBI" id="CHEBI:58421"/>
        <dbReference type="ChEBI" id="CHEBI:58453"/>
        <dbReference type="EC" id="1.1.1.193"/>
    </reaction>
</comment>
<dbReference type="SUPFAM" id="SSF53597">
    <property type="entry name" value="Dihydrofolate reductase-like"/>
    <property type="match status" value="1"/>
</dbReference>
<dbReference type="EC" id="3.5.4.26" evidence="6"/>
<evidence type="ECO:0000256" key="4">
    <source>
        <dbReference type="ARBA" id="ARBA00005259"/>
    </source>
</evidence>
<comment type="similarity">
    <text evidence="5">In the C-terminal section; belongs to the HTP reductase family.</text>
</comment>
<evidence type="ECO:0000256" key="8">
    <source>
        <dbReference type="ARBA" id="ARBA00019930"/>
    </source>
</evidence>
<feature type="non-terminal residue" evidence="15">
    <location>
        <position position="255"/>
    </location>
</feature>
<keyword evidence="10 15" id="KW-0560">Oxidoreductase</keyword>
<dbReference type="Gene3D" id="3.40.140.10">
    <property type="entry name" value="Cytidine Deaminase, domain 2"/>
    <property type="match status" value="1"/>
</dbReference>
<evidence type="ECO:0000313" key="16">
    <source>
        <dbReference type="Proteomes" id="UP000730482"/>
    </source>
</evidence>
<evidence type="ECO:0000256" key="6">
    <source>
        <dbReference type="ARBA" id="ARBA00012766"/>
    </source>
</evidence>
<evidence type="ECO:0000256" key="13">
    <source>
        <dbReference type="ARBA" id="ARBA00049886"/>
    </source>
</evidence>
<evidence type="ECO:0000256" key="5">
    <source>
        <dbReference type="ARBA" id="ARBA00007417"/>
    </source>
</evidence>
<comment type="caution">
    <text evidence="15">The sequence shown here is derived from an EMBL/GenBank/DDBJ whole genome shotgun (WGS) entry which is preliminary data.</text>
</comment>
<evidence type="ECO:0000256" key="1">
    <source>
        <dbReference type="ARBA" id="ARBA00002151"/>
    </source>
</evidence>
<evidence type="ECO:0000256" key="10">
    <source>
        <dbReference type="ARBA" id="ARBA00023002"/>
    </source>
</evidence>
<dbReference type="SUPFAM" id="SSF53927">
    <property type="entry name" value="Cytidine deaminase-like"/>
    <property type="match status" value="1"/>
</dbReference>
<keyword evidence="11" id="KW-0511">Multifunctional enzyme</keyword>
<evidence type="ECO:0000256" key="12">
    <source>
        <dbReference type="ARBA" id="ARBA00049861"/>
    </source>
</evidence>
<keyword evidence="15" id="KW-0378">Hydrolase</keyword>
<dbReference type="InterPro" id="IPR024072">
    <property type="entry name" value="DHFR-like_dom_sf"/>
</dbReference>
<evidence type="ECO:0000256" key="11">
    <source>
        <dbReference type="ARBA" id="ARBA00023268"/>
    </source>
</evidence>
<keyword evidence="16" id="KW-1185">Reference proteome</keyword>
<evidence type="ECO:0000313" key="15">
    <source>
        <dbReference type="EMBL" id="MBS2552403.1"/>
    </source>
</evidence>
<dbReference type="Pfam" id="PF01872">
    <property type="entry name" value="RibD_C"/>
    <property type="match status" value="1"/>
</dbReference>
<dbReference type="PANTHER" id="PTHR38011:SF7">
    <property type="entry name" value="2,5-DIAMINO-6-RIBOSYLAMINO-4(3H)-PYRIMIDINONE 5'-PHOSPHATE REDUCTASE"/>
    <property type="match status" value="1"/>
</dbReference>
<organism evidence="15 16">
    <name type="scientific">Catenulispora pinistramenti</name>
    <dbReference type="NCBI Taxonomy" id="2705254"/>
    <lineage>
        <taxon>Bacteria</taxon>
        <taxon>Bacillati</taxon>
        <taxon>Actinomycetota</taxon>
        <taxon>Actinomycetes</taxon>
        <taxon>Catenulisporales</taxon>
        <taxon>Catenulisporaceae</taxon>
        <taxon>Catenulispora</taxon>
    </lineage>
</organism>
<comment type="pathway">
    <text evidence="3">Cofactor biosynthesis; riboflavin biosynthesis; 5-amino-6-(D-ribitylamino)uracil from GTP: step 3/4.</text>
</comment>
<dbReference type="NCBIfam" id="TIGR00326">
    <property type="entry name" value="eubact_ribD"/>
    <property type="match status" value="1"/>
</dbReference>
<dbReference type="GO" id="GO:0008703">
    <property type="term" value="F:5-amino-6-(5-phosphoribosylamino)uracil reductase activity"/>
    <property type="evidence" value="ECO:0007669"/>
    <property type="project" value="UniProtKB-EC"/>
</dbReference>
<protein>
    <recommendedName>
        <fullName evidence="8">Riboflavin biosynthesis protein RibD</fullName>
        <ecNumber evidence="7">1.1.1.193</ecNumber>
        <ecNumber evidence="6">3.5.4.26</ecNumber>
    </recommendedName>
</protein>
<comment type="catalytic activity">
    <reaction evidence="13">
        <text>2,5-diamino-6-hydroxy-4-(5-phosphoribosylamino)-pyrimidine + H2O + H(+) = 5-amino-6-(5-phospho-D-ribosylamino)uracil + NH4(+)</text>
        <dbReference type="Rhea" id="RHEA:21868"/>
        <dbReference type="ChEBI" id="CHEBI:15377"/>
        <dbReference type="ChEBI" id="CHEBI:15378"/>
        <dbReference type="ChEBI" id="CHEBI:28938"/>
        <dbReference type="ChEBI" id="CHEBI:58453"/>
        <dbReference type="ChEBI" id="CHEBI:58614"/>
        <dbReference type="EC" id="3.5.4.26"/>
    </reaction>
</comment>
<dbReference type="Pfam" id="PF00383">
    <property type="entry name" value="dCMP_cyt_deam_1"/>
    <property type="match status" value="1"/>
</dbReference>
<dbReference type="Gene3D" id="3.40.430.10">
    <property type="entry name" value="Dihydrofolate Reductase, subunit A"/>
    <property type="match status" value="1"/>
</dbReference>
<dbReference type="EC" id="1.1.1.193" evidence="7"/>
<keyword evidence="9" id="KW-0521">NADP</keyword>
<evidence type="ECO:0000256" key="7">
    <source>
        <dbReference type="ARBA" id="ARBA00013173"/>
    </source>
</evidence>
<dbReference type="InterPro" id="IPR016193">
    <property type="entry name" value="Cytidine_deaminase-like"/>
</dbReference>
<dbReference type="InterPro" id="IPR002734">
    <property type="entry name" value="RibDG_C"/>
</dbReference>
<dbReference type="GO" id="GO:0008835">
    <property type="term" value="F:diaminohydroxyphosphoribosylaminopyrimidine deaminase activity"/>
    <property type="evidence" value="ECO:0007669"/>
    <property type="project" value="UniProtKB-EC"/>
</dbReference>
<gene>
    <name evidence="15" type="primary">ribD</name>
    <name evidence="15" type="ORF">KGQ19_36665</name>
</gene>